<feature type="compositionally biased region" description="Low complexity" evidence="8">
    <location>
        <begin position="675"/>
        <end position="684"/>
    </location>
</feature>
<dbReference type="GO" id="GO:0016020">
    <property type="term" value="C:membrane"/>
    <property type="evidence" value="ECO:0007669"/>
    <property type="project" value="InterPro"/>
</dbReference>
<dbReference type="PANTHER" id="PTHR10849">
    <property type="entry name" value="NADH DEHYDROGENASE UBIQUINONE IRON-SULFUR PROTEIN 8, MITOCHONDRIAL"/>
    <property type="match status" value="1"/>
</dbReference>
<feature type="region of interest" description="Disordered" evidence="8">
    <location>
        <begin position="560"/>
        <end position="883"/>
    </location>
</feature>
<feature type="domain" description="4Fe-4S ferredoxin-type" evidence="9">
    <location>
        <begin position="1258"/>
        <end position="1287"/>
    </location>
</feature>
<evidence type="ECO:0000256" key="7">
    <source>
        <dbReference type="ARBA" id="ARBA00023014"/>
    </source>
</evidence>
<dbReference type="GO" id="GO:0006120">
    <property type="term" value="P:mitochondrial electron transport, NADH to ubiquinone"/>
    <property type="evidence" value="ECO:0007669"/>
    <property type="project" value="TreeGrafter"/>
</dbReference>
<feature type="compositionally biased region" description="Polar residues" evidence="8">
    <location>
        <begin position="636"/>
        <end position="645"/>
    </location>
</feature>
<feature type="compositionally biased region" description="Polar residues" evidence="8">
    <location>
        <begin position="1130"/>
        <end position="1144"/>
    </location>
</feature>
<evidence type="ECO:0000256" key="8">
    <source>
        <dbReference type="SAM" id="MobiDB-lite"/>
    </source>
</evidence>
<dbReference type="GO" id="GO:0005739">
    <property type="term" value="C:mitochondrion"/>
    <property type="evidence" value="ECO:0007669"/>
    <property type="project" value="UniProtKB-ARBA"/>
</dbReference>
<evidence type="ECO:0000313" key="10">
    <source>
        <dbReference type="EMBL" id="KAG9326848.1"/>
    </source>
</evidence>
<dbReference type="Gene3D" id="3.30.70.3270">
    <property type="match status" value="1"/>
</dbReference>
<protein>
    <recommendedName>
        <fullName evidence="9">4Fe-4S ferredoxin-type domain-containing protein</fullName>
    </recommendedName>
</protein>
<dbReference type="EMBL" id="JAIFTL010000013">
    <property type="protein sequence ID" value="KAG9326848.1"/>
    <property type="molecule type" value="Genomic_DNA"/>
</dbReference>
<feature type="compositionally biased region" description="Basic and acidic residues" evidence="8">
    <location>
        <begin position="136"/>
        <end position="154"/>
    </location>
</feature>
<dbReference type="PROSITE" id="PS00198">
    <property type="entry name" value="4FE4S_FER_1"/>
    <property type="match status" value="1"/>
</dbReference>
<dbReference type="Proteomes" id="UP000717515">
    <property type="component" value="Unassembled WGS sequence"/>
</dbReference>
<feature type="compositionally biased region" description="Basic and acidic residues" evidence="8">
    <location>
        <begin position="900"/>
        <end position="933"/>
    </location>
</feature>
<feature type="domain" description="4Fe-4S ferredoxin-type" evidence="9">
    <location>
        <begin position="1219"/>
        <end position="1248"/>
    </location>
</feature>
<sequence>MFGEASASLMQSDIYQLPVSNIAYHIYSRKEEQARMQTISQRAFQRTMDSYHEHEHLADLFQVELDKKEIQRRERKEQDKLLKKKKSSKRSTQSHSQDRSYSQLQYPAPPPPPPPPQPELHSLRPQVTASGTNGAEDVKLEPPSDVHRTGEYHGLKRARRHSDISSSEVSRFGDEELGHLGPSSKIAPSKMITSGSSSQVDCHINRSRSNERSTSSSPALPITPSPRVTPSEARERNEDDSEQRSGMGSANRSSTQPESFGSARSLTLSTPPGTTSSSILALPRDAAIGRRKRKQAIPVNPSIVERMPGITLRIQRELQGSQLQVEILKNVDDYGWDPLSSQSPHSNLQATEDIQKVQEAIRSGRQSMTCSRRVADWNRSLSNSLASLSWSTTNASSSTSLASMQDLIDARSLPLSWENFSTRECVVNKVTGKHDNDLHILEEVVQGTIARHQYNSLDLDEEQPRQRGRDHEVSPCASTTPTRRHSDASIGANAAAATAAASVGSRSSKTSGTSAPATTRTLPARATRSRTHVSKDSRGGKRGAALFAHDDLDEVLKHKRRKKLAERRRLGSKASSKDGTDDEEEDEYDDEDGTQMEEEDRQAMKASKELSEADQEEDDGDVIMNNRGKQQRKRQLSWTDKNIITQDEHKSTGKPLPETADKRHVSRSGQEEIESSTTSSSSDADNSEDDYLNSRERLARNRRRVNAPKAPSSAADIADAPAKPKARRKSESDTRTPLRPHHIVTATTVPPLESIAGGRRTKKTWGRGRNARKEDEVGTTTDDSSDDAGHDGKEDATGERGIPNSRSAHATVSAAKTQDTTNHPSSTALTQSTRVRKLSVASTPPQTPQSASSTAGIALDSGGRTRGRGRSFSGDSSLQGGDKNRFFDLALDTMNQKRRDTLARKRAAKVEAKGREQREKADKERLEEAKAQKVEASNLPKSSKSLPGRVLRRTRIDGAAEEGSVDPDCTSCRMELKAADKDAWKIAQELGEIHLPKMWGIHAILCTTCRLQYLDHHSRCTACFYVPVKEEMTISGSSCIRCKAGTWLTETVRLPAGESTGDARKDSRRKTPSEALIHIDLHRSACQSASITSTQHIMLRQVAIRAVAAVPRAQTRLLLPSLSTAHLRSLHASSTHSAQNTNDYRANREKFPEDDLSTRYTDGQGPSALDKASQSLLLTELVRGMWVVLESFFRPPYTLMYPFEKGALSPRFRGEHALRRYPSGEERCIACKLCEAICPAQAITIEAEPREDGSRRTTRYDIDMTKCIYCGFCQEACPVDAIVEGPNYEYATETHEELLYNKEKLLANGDKWEVELARNLEADHLYR</sequence>
<feature type="compositionally biased region" description="Basic and acidic residues" evidence="8">
    <location>
        <begin position="601"/>
        <end position="611"/>
    </location>
</feature>
<dbReference type="GO" id="GO:0046872">
    <property type="term" value="F:metal ion binding"/>
    <property type="evidence" value="ECO:0007669"/>
    <property type="project" value="UniProtKB-KW"/>
</dbReference>
<keyword evidence="6" id="KW-0408">Iron</keyword>
<reference evidence="10" key="1">
    <citation type="submission" date="2021-07" db="EMBL/GenBank/DDBJ databases">
        <title>Draft genome of Mortierella alpina, strain LL118, isolated from an aspen leaf litter sample.</title>
        <authorList>
            <person name="Yang S."/>
            <person name="Vinatzer B.A."/>
        </authorList>
    </citation>
    <scope>NUCLEOTIDE SEQUENCE</scope>
    <source>
        <strain evidence="10">LL118</strain>
    </source>
</reference>
<keyword evidence="7" id="KW-0411">Iron-sulfur</keyword>
<feature type="compositionally biased region" description="Basic residues" evidence="8">
    <location>
        <begin position="759"/>
        <end position="770"/>
    </location>
</feature>
<keyword evidence="3" id="KW-0004">4Fe-4S</keyword>
<feature type="compositionally biased region" description="Low complexity" evidence="8">
    <location>
        <begin position="841"/>
        <end position="855"/>
    </location>
</feature>
<keyword evidence="4" id="KW-0479">Metal-binding</keyword>
<comment type="caution">
    <text evidence="10">The sequence shown here is derived from an EMBL/GenBank/DDBJ whole genome shotgun (WGS) entry which is preliminary data.</text>
</comment>
<comment type="cofactor">
    <cofactor evidence="1">
        <name>[4Fe-4S] cluster</name>
        <dbReference type="ChEBI" id="CHEBI:49883"/>
    </cofactor>
</comment>
<feature type="compositionally biased region" description="Acidic residues" evidence="8">
    <location>
        <begin position="612"/>
        <end position="621"/>
    </location>
</feature>
<evidence type="ECO:0000256" key="6">
    <source>
        <dbReference type="ARBA" id="ARBA00023004"/>
    </source>
</evidence>
<feature type="region of interest" description="Disordered" evidence="8">
    <location>
        <begin position="1130"/>
        <end position="1167"/>
    </location>
</feature>
<gene>
    <name evidence="10" type="ORF">KVV02_005510</name>
</gene>
<dbReference type="InterPro" id="IPR017896">
    <property type="entry name" value="4Fe4S_Fe-S-bd"/>
</dbReference>
<feature type="compositionally biased region" description="Basic and acidic residues" evidence="8">
    <location>
        <begin position="787"/>
        <end position="798"/>
    </location>
</feature>
<organism evidence="10 11">
    <name type="scientific">Mortierella alpina</name>
    <name type="common">Oleaginous fungus</name>
    <name type="synonym">Mortierella renispora</name>
    <dbReference type="NCBI Taxonomy" id="64518"/>
    <lineage>
        <taxon>Eukaryota</taxon>
        <taxon>Fungi</taxon>
        <taxon>Fungi incertae sedis</taxon>
        <taxon>Mucoromycota</taxon>
        <taxon>Mortierellomycotina</taxon>
        <taxon>Mortierellomycetes</taxon>
        <taxon>Mortierellales</taxon>
        <taxon>Mortierellaceae</taxon>
        <taxon>Mortierella</taxon>
    </lineage>
</organism>
<dbReference type="Pfam" id="PF12838">
    <property type="entry name" value="Fer4_7"/>
    <property type="match status" value="1"/>
</dbReference>
<evidence type="ECO:0000256" key="3">
    <source>
        <dbReference type="ARBA" id="ARBA00022485"/>
    </source>
</evidence>
<feature type="region of interest" description="Disordered" evidence="8">
    <location>
        <begin position="455"/>
        <end position="544"/>
    </location>
</feature>
<dbReference type="InterPro" id="IPR017900">
    <property type="entry name" value="4Fe4S_Fe_S_CS"/>
</dbReference>
<feature type="compositionally biased region" description="Basic and acidic residues" evidence="8">
    <location>
        <begin position="72"/>
        <end position="81"/>
    </location>
</feature>
<feature type="compositionally biased region" description="Polar residues" evidence="8">
    <location>
        <begin position="191"/>
        <end position="200"/>
    </location>
</feature>
<dbReference type="PROSITE" id="PS51379">
    <property type="entry name" value="4FE4S_FER_2"/>
    <property type="match status" value="2"/>
</dbReference>
<dbReference type="NCBIfam" id="TIGR01971">
    <property type="entry name" value="NuoI"/>
    <property type="match status" value="1"/>
</dbReference>
<feature type="compositionally biased region" description="Pro residues" evidence="8">
    <location>
        <begin position="107"/>
        <end position="118"/>
    </location>
</feature>
<feature type="compositionally biased region" description="Polar residues" evidence="8">
    <location>
        <begin position="244"/>
        <end position="264"/>
    </location>
</feature>
<evidence type="ECO:0000256" key="1">
    <source>
        <dbReference type="ARBA" id="ARBA00001966"/>
    </source>
</evidence>
<dbReference type="GO" id="GO:0032981">
    <property type="term" value="P:mitochondrial respiratory chain complex I assembly"/>
    <property type="evidence" value="ECO:0007669"/>
    <property type="project" value="TreeGrafter"/>
</dbReference>
<dbReference type="InterPro" id="IPR010226">
    <property type="entry name" value="NADH_quinone_OxRdtase_chainI"/>
</dbReference>
<evidence type="ECO:0000256" key="2">
    <source>
        <dbReference type="ARBA" id="ARBA00010277"/>
    </source>
</evidence>
<feature type="compositionally biased region" description="Low complexity" evidence="8">
    <location>
        <begin position="488"/>
        <end position="526"/>
    </location>
</feature>
<feature type="compositionally biased region" description="Polar residues" evidence="8">
    <location>
        <begin position="804"/>
        <end position="833"/>
    </location>
</feature>
<dbReference type="HAMAP" id="MF_01351">
    <property type="entry name" value="NDH1_NuoI"/>
    <property type="match status" value="1"/>
</dbReference>
<dbReference type="GO" id="GO:0051539">
    <property type="term" value="F:4 iron, 4 sulfur cluster binding"/>
    <property type="evidence" value="ECO:0007669"/>
    <property type="project" value="UniProtKB-KW"/>
</dbReference>
<keyword evidence="5" id="KW-1278">Translocase</keyword>
<feature type="compositionally biased region" description="Basic and acidic residues" evidence="8">
    <location>
        <begin position="1145"/>
        <end position="1157"/>
    </location>
</feature>
<feature type="region of interest" description="Disordered" evidence="8">
    <location>
        <begin position="72"/>
        <end position="294"/>
    </location>
</feature>
<feature type="compositionally biased region" description="Basic and acidic residues" evidence="8">
    <location>
        <begin position="462"/>
        <end position="473"/>
    </location>
</feature>
<evidence type="ECO:0000259" key="9">
    <source>
        <dbReference type="PROSITE" id="PS51379"/>
    </source>
</evidence>
<name>A0A9P8A8V3_MORAP</name>
<dbReference type="NCBIfam" id="NF004539">
    <property type="entry name" value="PRK05888.1-5"/>
    <property type="match status" value="1"/>
</dbReference>
<proteinExistence type="inferred from homology"/>
<comment type="similarity">
    <text evidence="2">Belongs to the complex I 23 kDa subunit family.</text>
</comment>
<feature type="compositionally biased region" description="Acidic residues" evidence="8">
    <location>
        <begin position="580"/>
        <end position="600"/>
    </location>
</feature>
<feature type="region of interest" description="Disordered" evidence="8">
    <location>
        <begin position="900"/>
        <end position="946"/>
    </location>
</feature>
<feature type="compositionally biased region" description="Low complexity" evidence="8">
    <location>
        <begin position="707"/>
        <end position="723"/>
    </location>
</feature>
<dbReference type="SUPFAM" id="SSF54862">
    <property type="entry name" value="4Fe-4S ferredoxins"/>
    <property type="match status" value="1"/>
</dbReference>
<dbReference type="FunFam" id="3.30.70.3270:FF:000001">
    <property type="entry name" value="NADH-quinone oxidoreductase subunit I 1"/>
    <property type="match status" value="1"/>
</dbReference>
<evidence type="ECO:0000256" key="5">
    <source>
        <dbReference type="ARBA" id="ARBA00022967"/>
    </source>
</evidence>
<accession>A0A9P8A8V3</accession>
<evidence type="ECO:0000256" key="4">
    <source>
        <dbReference type="ARBA" id="ARBA00022723"/>
    </source>
</evidence>
<dbReference type="GO" id="GO:0003954">
    <property type="term" value="F:NADH dehydrogenase activity"/>
    <property type="evidence" value="ECO:0007669"/>
    <property type="project" value="TreeGrafter"/>
</dbReference>
<evidence type="ECO:0000313" key="11">
    <source>
        <dbReference type="Proteomes" id="UP000717515"/>
    </source>
</evidence>
<dbReference type="NCBIfam" id="NF004538">
    <property type="entry name" value="PRK05888.1-4"/>
    <property type="match status" value="1"/>
</dbReference>
<dbReference type="PANTHER" id="PTHR10849:SF20">
    <property type="entry name" value="NADH DEHYDROGENASE [UBIQUINONE] IRON-SULFUR PROTEIN 8, MITOCHONDRIAL"/>
    <property type="match status" value="1"/>
</dbReference>
<feature type="compositionally biased region" description="Low complexity" evidence="8">
    <location>
        <begin position="265"/>
        <end position="278"/>
    </location>
</feature>